<protein>
    <submittedName>
        <fullName evidence="2">Uncharacterized protein</fullName>
    </submittedName>
</protein>
<reference evidence="2 3" key="1">
    <citation type="submission" date="2019-05" db="EMBL/GenBank/DDBJ databases">
        <title>Mikania micrantha, genome provides insights into the molecular mechanism of rapid growth.</title>
        <authorList>
            <person name="Liu B."/>
        </authorList>
    </citation>
    <scope>NUCLEOTIDE SEQUENCE [LARGE SCALE GENOMIC DNA]</scope>
    <source>
        <strain evidence="2">NLD-2019</strain>
        <tissue evidence="2">Leaf</tissue>
    </source>
</reference>
<sequence length="103" mass="11346">MDPCITVVYEEVVIGEDLPVNVGEMPWEVVGGDDGRAENGGNRGVGMRRRWRRSRAATASRAVEEFGQRAENGGVGRKNFEEVGRGLLKPSTEIDGSYRYKTS</sequence>
<evidence type="ECO:0000313" key="2">
    <source>
        <dbReference type="EMBL" id="KAD0436203.1"/>
    </source>
</evidence>
<gene>
    <name evidence="2" type="ORF">E3N88_44268</name>
</gene>
<name>A0A5N6LCH9_9ASTR</name>
<proteinExistence type="predicted"/>
<dbReference type="EMBL" id="SZYD01001683">
    <property type="protein sequence ID" value="KAD0436203.1"/>
    <property type="molecule type" value="Genomic_DNA"/>
</dbReference>
<accession>A0A5N6LCH9</accession>
<dbReference type="Proteomes" id="UP000326396">
    <property type="component" value="Unassembled WGS sequence"/>
</dbReference>
<comment type="caution">
    <text evidence="2">The sequence shown here is derived from an EMBL/GenBank/DDBJ whole genome shotgun (WGS) entry which is preliminary data.</text>
</comment>
<keyword evidence="3" id="KW-1185">Reference proteome</keyword>
<evidence type="ECO:0000313" key="3">
    <source>
        <dbReference type="Proteomes" id="UP000326396"/>
    </source>
</evidence>
<evidence type="ECO:0000256" key="1">
    <source>
        <dbReference type="SAM" id="MobiDB-lite"/>
    </source>
</evidence>
<feature type="region of interest" description="Disordered" evidence="1">
    <location>
        <begin position="31"/>
        <end position="51"/>
    </location>
</feature>
<dbReference type="AlphaFoldDB" id="A0A5N6LCH9"/>
<organism evidence="2 3">
    <name type="scientific">Mikania micrantha</name>
    <name type="common">bitter vine</name>
    <dbReference type="NCBI Taxonomy" id="192012"/>
    <lineage>
        <taxon>Eukaryota</taxon>
        <taxon>Viridiplantae</taxon>
        <taxon>Streptophyta</taxon>
        <taxon>Embryophyta</taxon>
        <taxon>Tracheophyta</taxon>
        <taxon>Spermatophyta</taxon>
        <taxon>Magnoliopsida</taxon>
        <taxon>eudicotyledons</taxon>
        <taxon>Gunneridae</taxon>
        <taxon>Pentapetalae</taxon>
        <taxon>asterids</taxon>
        <taxon>campanulids</taxon>
        <taxon>Asterales</taxon>
        <taxon>Asteraceae</taxon>
        <taxon>Asteroideae</taxon>
        <taxon>Heliantheae alliance</taxon>
        <taxon>Eupatorieae</taxon>
        <taxon>Mikania</taxon>
    </lineage>
</organism>